<evidence type="ECO:0000313" key="6">
    <source>
        <dbReference type="EMBL" id="CAL1591090.1"/>
    </source>
</evidence>
<dbReference type="Proteomes" id="UP001497482">
    <property type="component" value="Chromosome 19"/>
</dbReference>
<dbReference type="PANTHER" id="PTHR25465">
    <property type="entry name" value="B-BOX DOMAIN CONTAINING"/>
    <property type="match status" value="1"/>
</dbReference>
<dbReference type="Gene3D" id="3.30.160.60">
    <property type="entry name" value="Classic Zinc Finger"/>
    <property type="match status" value="1"/>
</dbReference>
<keyword evidence="1" id="KW-0479">Metal-binding</keyword>
<evidence type="ECO:0000256" key="4">
    <source>
        <dbReference type="PROSITE-ProRule" id="PRU00175"/>
    </source>
</evidence>
<dbReference type="SUPFAM" id="SSF57845">
    <property type="entry name" value="B-box zinc-binding domain"/>
    <property type="match status" value="1"/>
</dbReference>
<keyword evidence="3" id="KW-0862">Zinc</keyword>
<keyword evidence="7" id="KW-1185">Reference proteome</keyword>
<dbReference type="GO" id="GO:0008270">
    <property type="term" value="F:zinc ion binding"/>
    <property type="evidence" value="ECO:0007669"/>
    <property type="project" value="UniProtKB-KW"/>
</dbReference>
<dbReference type="InterPro" id="IPR001841">
    <property type="entry name" value="Znf_RING"/>
</dbReference>
<dbReference type="Pfam" id="PF13445">
    <property type="entry name" value="zf-RING_UBOX"/>
    <property type="match status" value="1"/>
</dbReference>
<evidence type="ECO:0000313" key="7">
    <source>
        <dbReference type="Proteomes" id="UP001497482"/>
    </source>
</evidence>
<dbReference type="SUPFAM" id="SSF57850">
    <property type="entry name" value="RING/U-box"/>
    <property type="match status" value="1"/>
</dbReference>
<evidence type="ECO:0000256" key="1">
    <source>
        <dbReference type="ARBA" id="ARBA00022723"/>
    </source>
</evidence>
<dbReference type="InterPro" id="IPR027370">
    <property type="entry name" value="Znf-RING_euk"/>
</dbReference>
<proteinExistence type="predicted"/>
<dbReference type="PANTHER" id="PTHR25465:SF49">
    <property type="entry name" value="BLOODTHIRSTY-RELATED GENE FAMILY, MEMBER 1-RELATED"/>
    <property type="match status" value="1"/>
</dbReference>
<reference evidence="6 7" key="1">
    <citation type="submission" date="2024-04" db="EMBL/GenBank/DDBJ databases">
        <authorList>
            <person name="Waldvogel A.-M."/>
            <person name="Schoenle A."/>
        </authorList>
    </citation>
    <scope>NUCLEOTIDE SEQUENCE [LARGE SCALE GENOMIC DNA]</scope>
</reference>
<gene>
    <name evidence="6" type="ORF">KC01_LOCUS20503</name>
</gene>
<dbReference type="EMBL" id="OZ035841">
    <property type="protein sequence ID" value="CAL1591090.1"/>
    <property type="molecule type" value="Genomic_DNA"/>
</dbReference>
<keyword evidence="2 4" id="KW-0863">Zinc-finger</keyword>
<dbReference type="SMART" id="SM00184">
    <property type="entry name" value="RING"/>
    <property type="match status" value="1"/>
</dbReference>
<dbReference type="PROSITE" id="PS50089">
    <property type="entry name" value="ZF_RING_2"/>
    <property type="match status" value="1"/>
</dbReference>
<evidence type="ECO:0000256" key="2">
    <source>
        <dbReference type="ARBA" id="ARBA00022771"/>
    </source>
</evidence>
<protein>
    <recommendedName>
        <fullName evidence="5">RING-type domain-containing protein</fullName>
    </recommendedName>
</protein>
<dbReference type="InterPro" id="IPR051051">
    <property type="entry name" value="E3_ubiq-ligase_TRIM/RNF"/>
</dbReference>
<accession>A0AAV2KSQ5</accession>
<dbReference type="InterPro" id="IPR017907">
    <property type="entry name" value="Znf_RING_CS"/>
</dbReference>
<name>A0AAV2KSQ5_KNICA</name>
<evidence type="ECO:0000256" key="3">
    <source>
        <dbReference type="ARBA" id="ARBA00022833"/>
    </source>
</evidence>
<dbReference type="Gene3D" id="3.30.40.10">
    <property type="entry name" value="Zinc/RING finger domain, C3HC4 (zinc finger)"/>
    <property type="match status" value="1"/>
</dbReference>
<dbReference type="PROSITE" id="PS00518">
    <property type="entry name" value="ZF_RING_1"/>
    <property type="match status" value="1"/>
</dbReference>
<evidence type="ECO:0000259" key="5">
    <source>
        <dbReference type="PROSITE" id="PS50089"/>
    </source>
</evidence>
<sequence>MSSINVLDCLPSDHFHCIICTKIFTDPVTTPCRHSFCKSCLNHQWDQSEFCQCPVCKKRFAVRPEIGTNSVMEELEDGIFVCVLCLQTDHKDHQVVSMEEEGAQQKENMGSLMRQIELMIEERMDKVKTFTNSSVMRKATAQK</sequence>
<dbReference type="AlphaFoldDB" id="A0AAV2KSQ5"/>
<organism evidence="6 7">
    <name type="scientific">Knipowitschia caucasica</name>
    <name type="common">Caucasian dwarf goby</name>
    <name type="synonym">Pomatoschistus caucasicus</name>
    <dbReference type="NCBI Taxonomy" id="637954"/>
    <lineage>
        <taxon>Eukaryota</taxon>
        <taxon>Metazoa</taxon>
        <taxon>Chordata</taxon>
        <taxon>Craniata</taxon>
        <taxon>Vertebrata</taxon>
        <taxon>Euteleostomi</taxon>
        <taxon>Actinopterygii</taxon>
        <taxon>Neopterygii</taxon>
        <taxon>Teleostei</taxon>
        <taxon>Neoteleostei</taxon>
        <taxon>Acanthomorphata</taxon>
        <taxon>Gobiaria</taxon>
        <taxon>Gobiiformes</taxon>
        <taxon>Gobioidei</taxon>
        <taxon>Gobiidae</taxon>
        <taxon>Gobiinae</taxon>
        <taxon>Knipowitschia</taxon>
    </lineage>
</organism>
<feature type="domain" description="RING-type" evidence="5">
    <location>
        <begin position="17"/>
        <end position="57"/>
    </location>
</feature>
<dbReference type="InterPro" id="IPR013083">
    <property type="entry name" value="Znf_RING/FYVE/PHD"/>
</dbReference>